<proteinExistence type="predicted"/>
<dbReference type="EMBL" id="JYDP01000057">
    <property type="protein sequence ID" value="KRZ10642.1"/>
    <property type="molecule type" value="Genomic_DNA"/>
</dbReference>
<dbReference type="AlphaFoldDB" id="A0A0V1HKR9"/>
<sequence length="89" mass="10048">MAKLGRSKMRRCERAVYSSRVGVIPGSMSHLARISMHLSKVGNYIEFELYFVVPALLADLQFGLGLSDLCCFCENMTELSQDLRQLLCE</sequence>
<protein>
    <submittedName>
        <fullName evidence="1">Uncharacterized protein</fullName>
    </submittedName>
</protein>
<dbReference type="OrthoDB" id="5921178at2759"/>
<gene>
    <name evidence="1" type="ORF">T11_2642</name>
</gene>
<comment type="caution">
    <text evidence="1">The sequence shown here is derived from an EMBL/GenBank/DDBJ whole genome shotgun (WGS) entry which is preliminary data.</text>
</comment>
<reference evidence="1 2" key="1">
    <citation type="submission" date="2015-01" db="EMBL/GenBank/DDBJ databases">
        <title>Evolution of Trichinella species and genotypes.</title>
        <authorList>
            <person name="Korhonen P.K."/>
            <person name="Edoardo P."/>
            <person name="Giuseppe L.R."/>
            <person name="Gasser R.B."/>
        </authorList>
    </citation>
    <scope>NUCLEOTIDE SEQUENCE [LARGE SCALE GENOMIC DNA]</scope>
    <source>
        <strain evidence="1">ISS1029</strain>
    </source>
</reference>
<name>A0A0V1HKR9_9BILA</name>
<keyword evidence="2" id="KW-1185">Reference proteome</keyword>
<organism evidence="1 2">
    <name type="scientific">Trichinella zimbabwensis</name>
    <dbReference type="NCBI Taxonomy" id="268475"/>
    <lineage>
        <taxon>Eukaryota</taxon>
        <taxon>Metazoa</taxon>
        <taxon>Ecdysozoa</taxon>
        <taxon>Nematoda</taxon>
        <taxon>Enoplea</taxon>
        <taxon>Dorylaimia</taxon>
        <taxon>Trichinellida</taxon>
        <taxon>Trichinellidae</taxon>
        <taxon>Trichinella</taxon>
    </lineage>
</organism>
<evidence type="ECO:0000313" key="2">
    <source>
        <dbReference type="Proteomes" id="UP000055024"/>
    </source>
</evidence>
<dbReference type="Proteomes" id="UP000055024">
    <property type="component" value="Unassembled WGS sequence"/>
</dbReference>
<accession>A0A0V1HKR9</accession>
<evidence type="ECO:0000313" key="1">
    <source>
        <dbReference type="EMBL" id="KRZ10642.1"/>
    </source>
</evidence>